<dbReference type="Proteomes" id="UP000011201">
    <property type="component" value="Unassembled WGS sequence"/>
</dbReference>
<reference evidence="2 3" key="1">
    <citation type="journal article" date="2013" name="Proc. Natl. Acad. Sci. U.S.A.">
        <title>Improving the coverage of the cyanobacterial phylum using diversity-driven genome sequencing.</title>
        <authorList>
            <person name="Shih P.M."/>
            <person name="Wu D."/>
            <person name="Latifi A."/>
            <person name="Axen S.D."/>
            <person name="Fewer D.P."/>
            <person name="Talla E."/>
            <person name="Calteau A."/>
            <person name="Cai F."/>
            <person name="Tandeau de Marsac N."/>
            <person name="Rippka R."/>
            <person name="Herdman M."/>
            <person name="Sivonen K."/>
            <person name="Coursin T."/>
            <person name="Laurent T."/>
            <person name="Goodwin L."/>
            <person name="Nolan M."/>
            <person name="Davenport K.W."/>
            <person name="Han C.S."/>
            <person name="Rubin E.M."/>
            <person name="Eisen J.A."/>
            <person name="Woyke T."/>
            <person name="Gugger M."/>
            <person name="Kerfeld C.A."/>
        </authorList>
    </citation>
    <scope>NUCLEOTIDE SEQUENCE [LARGE SCALE GENOMIC DNA]</scope>
    <source>
        <strain evidence="2 3">PCC 7429</strain>
    </source>
</reference>
<dbReference type="PANTHER" id="PTHR12729">
    <property type="entry name" value="TRNA(HIS) GUANYLYLTRANSFERASE-RELATED"/>
    <property type="match status" value="1"/>
</dbReference>
<dbReference type="Pfam" id="PF14413">
    <property type="entry name" value="Thg1C"/>
    <property type="match status" value="1"/>
</dbReference>
<dbReference type="GO" id="GO:0006400">
    <property type="term" value="P:tRNA modification"/>
    <property type="evidence" value="ECO:0007669"/>
    <property type="project" value="InterPro"/>
</dbReference>
<protein>
    <recommendedName>
        <fullName evidence="1">Thg1 C-terminal domain-containing protein</fullName>
    </recommendedName>
</protein>
<dbReference type="GO" id="GO:0008193">
    <property type="term" value="F:tRNA guanylyltransferase activity"/>
    <property type="evidence" value="ECO:0007669"/>
    <property type="project" value="InterPro"/>
</dbReference>
<dbReference type="PANTHER" id="PTHR12729:SF6">
    <property type="entry name" value="TRNA(HIS) GUANYLYLTRANSFERASE-RELATED"/>
    <property type="match status" value="1"/>
</dbReference>
<evidence type="ECO:0000313" key="2">
    <source>
        <dbReference type="EMBL" id="ELS32965.1"/>
    </source>
</evidence>
<dbReference type="GO" id="GO:0000287">
    <property type="term" value="F:magnesium ion binding"/>
    <property type="evidence" value="ECO:0007669"/>
    <property type="project" value="InterPro"/>
</dbReference>
<dbReference type="InterPro" id="IPR007537">
    <property type="entry name" value="tRNAHis_GuaTrfase_Thg1"/>
</dbReference>
<evidence type="ECO:0000259" key="1">
    <source>
        <dbReference type="Pfam" id="PF14413"/>
    </source>
</evidence>
<comment type="caution">
    <text evidence="2">The sequence shown here is derived from an EMBL/GenBank/DDBJ whole genome shotgun (WGS) entry which is preliminary data.</text>
</comment>
<sequence length="113" mass="12892">MAGEASAKLSVLLGSIAAFDCRISQLPTLNLVVDYFRWRNEDAHRNALNAHCYWMLRKAGESAGSATEKIYRLSVSDKNELLYQQANINFNDLPSWQKRGIGVYWESYQKEST</sequence>
<evidence type="ECO:0000313" key="3">
    <source>
        <dbReference type="Proteomes" id="UP000011201"/>
    </source>
</evidence>
<organism evidence="2 3">
    <name type="scientific">Pseudanabaena biceps PCC 7429</name>
    <dbReference type="NCBI Taxonomy" id="927668"/>
    <lineage>
        <taxon>Bacteria</taxon>
        <taxon>Bacillati</taxon>
        <taxon>Cyanobacteriota</taxon>
        <taxon>Cyanophyceae</taxon>
        <taxon>Pseudanabaenales</taxon>
        <taxon>Pseudanabaenaceae</taxon>
        <taxon>Pseudanabaena</taxon>
    </lineage>
</organism>
<feature type="domain" description="Thg1 C-terminal" evidence="1">
    <location>
        <begin position="32"/>
        <end position="111"/>
    </location>
</feature>
<dbReference type="AlphaFoldDB" id="L8N2J7"/>
<name>L8N2J7_9CYAN</name>
<gene>
    <name evidence="2" type="ORF">Pse7429DRAFT_2973</name>
</gene>
<dbReference type="InterPro" id="IPR038469">
    <property type="entry name" value="tRNAHis_GuaTrfase_Thg1_sf"/>
</dbReference>
<proteinExistence type="predicted"/>
<dbReference type="PATRIC" id="fig|927668.3.peg.2169"/>
<accession>L8N2J7</accession>
<dbReference type="Gene3D" id="3.30.70.3000">
    <property type="match status" value="1"/>
</dbReference>
<dbReference type="EMBL" id="ALWB01000065">
    <property type="protein sequence ID" value="ELS32965.1"/>
    <property type="molecule type" value="Genomic_DNA"/>
</dbReference>
<dbReference type="InterPro" id="IPR025845">
    <property type="entry name" value="Thg1_C_dom"/>
</dbReference>
<keyword evidence="3" id="KW-1185">Reference proteome</keyword>